<dbReference type="Proteomes" id="UP001180845">
    <property type="component" value="Unassembled WGS sequence"/>
</dbReference>
<comment type="caution">
    <text evidence="1">The sequence shown here is derived from an EMBL/GenBank/DDBJ whole genome shotgun (WGS) entry which is preliminary data.</text>
</comment>
<sequence>MAIATIAAMVVMNVEATAMTKKASGADERAPVRELAWSPPLSLALN</sequence>
<evidence type="ECO:0000313" key="2">
    <source>
        <dbReference type="Proteomes" id="UP001180845"/>
    </source>
</evidence>
<proteinExistence type="predicted"/>
<organism evidence="1 2">
    <name type="scientific">Haloactinomyces albus</name>
    <dbReference type="NCBI Taxonomy" id="1352928"/>
    <lineage>
        <taxon>Bacteria</taxon>
        <taxon>Bacillati</taxon>
        <taxon>Actinomycetota</taxon>
        <taxon>Actinomycetes</taxon>
        <taxon>Actinopolysporales</taxon>
        <taxon>Actinopolysporaceae</taxon>
        <taxon>Haloactinomyces</taxon>
    </lineage>
</organism>
<name>A0AAE3ZBM4_9ACTN</name>
<protein>
    <submittedName>
        <fullName evidence="1">Uncharacterized protein</fullName>
    </submittedName>
</protein>
<accession>A0AAE3ZBM4</accession>
<gene>
    <name evidence="1" type="ORF">JOF55_000330</name>
</gene>
<dbReference type="AlphaFoldDB" id="A0AAE3ZBM4"/>
<dbReference type="EMBL" id="JAVDXW010000001">
    <property type="protein sequence ID" value="MDR7300149.1"/>
    <property type="molecule type" value="Genomic_DNA"/>
</dbReference>
<keyword evidence="2" id="KW-1185">Reference proteome</keyword>
<reference evidence="1" key="1">
    <citation type="submission" date="2023-07" db="EMBL/GenBank/DDBJ databases">
        <title>Sequencing the genomes of 1000 actinobacteria strains.</title>
        <authorList>
            <person name="Klenk H.-P."/>
        </authorList>
    </citation>
    <scope>NUCLEOTIDE SEQUENCE</scope>
    <source>
        <strain evidence="1">DSM 45977</strain>
    </source>
</reference>
<evidence type="ECO:0000313" key="1">
    <source>
        <dbReference type="EMBL" id="MDR7300149.1"/>
    </source>
</evidence>
<dbReference type="RefSeq" id="WP_310268430.1">
    <property type="nucleotide sequence ID" value="NZ_JAVDXW010000001.1"/>
</dbReference>